<feature type="region of interest" description="Disordered" evidence="1">
    <location>
        <begin position="342"/>
        <end position="364"/>
    </location>
</feature>
<feature type="region of interest" description="Disordered" evidence="1">
    <location>
        <begin position="1183"/>
        <end position="1211"/>
    </location>
</feature>
<dbReference type="PANTHER" id="PTHR14164:SF12">
    <property type="entry name" value="PERICENTRIOLAR MATERIAL 1 PROTEIN"/>
    <property type="match status" value="1"/>
</dbReference>
<dbReference type="GO" id="GO:0071539">
    <property type="term" value="P:protein localization to centrosome"/>
    <property type="evidence" value="ECO:0007669"/>
    <property type="project" value="InterPro"/>
</dbReference>
<feature type="compositionally biased region" description="Polar residues" evidence="1">
    <location>
        <begin position="1020"/>
        <end position="1042"/>
    </location>
</feature>
<feature type="compositionally biased region" description="Low complexity" evidence="1">
    <location>
        <begin position="196"/>
        <end position="210"/>
    </location>
</feature>
<feature type="compositionally biased region" description="Low complexity" evidence="1">
    <location>
        <begin position="1060"/>
        <end position="1077"/>
    </location>
</feature>
<name>A0A9Q1EBU0_SYNKA</name>
<reference evidence="2" key="1">
    <citation type="journal article" date="2023" name="Science">
        <title>Genome structures resolve the early diversification of teleost fishes.</title>
        <authorList>
            <person name="Parey E."/>
            <person name="Louis A."/>
            <person name="Montfort J."/>
            <person name="Bouchez O."/>
            <person name="Roques C."/>
            <person name="Iampietro C."/>
            <person name="Lluch J."/>
            <person name="Castinel A."/>
            <person name="Donnadieu C."/>
            <person name="Desvignes T."/>
            <person name="Floi Bucao C."/>
            <person name="Jouanno E."/>
            <person name="Wen M."/>
            <person name="Mejri S."/>
            <person name="Dirks R."/>
            <person name="Jansen H."/>
            <person name="Henkel C."/>
            <person name="Chen W.J."/>
            <person name="Zahm M."/>
            <person name="Cabau C."/>
            <person name="Klopp C."/>
            <person name="Thompson A.W."/>
            <person name="Robinson-Rechavi M."/>
            <person name="Braasch I."/>
            <person name="Lecointre G."/>
            <person name="Bobe J."/>
            <person name="Postlethwait J.H."/>
            <person name="Berthelot C."/>
            <person name="Roest Crollius H."/>
            <person name="Guiguen Y."/>
        </authorList>
    </citation>
    <scope>NUCLEOTIDE SEQUENCE</scope>
    <source>
        <strain evidence="2">WJC10195</strain>
    </source>
</reference>
<keyword evidence="3" id="KW-1185">Reference proteome</keyword>
<feature type="compositionally biased region" description="Basic and acidic residues" evidence="1">
    <location>
        <begin position="227"/>
        <end position="247"/>
    </location>
</feature>
<feature type="compositionally biased region" description="Acidic residues" evidence="1">
    <location>
        <begin position="787"/>
        <end position="800"/>
    </location>
</feature>
<feature type="compositionally biased region" description="Polar residues" evidence="1">
    <location>
        <begin position="158"/>
        <end position="173"/>
    </location>
</feature>
<protein>
    <recommendedName>
        <fullName evidence="4">Pericentriolar material 1 protein</fullName>
    </recommendedName>
</protein>
<dbReference type="GO" id="GO:0036064">
    <property type="term" value="C:ciliary basal body"/>
    <property type="evidence" value="ECO:0007669"/>
    <property type="project" value="TreeGrafter"/>
</dbReference>
<feature type="region of interest" description="Disordered" evidence="1">
    <location>
        <begin position="190"/>
        <end position="250"/>
    </location>
</feature>
<dbReference type="Proteomes" id="UP001152622">
    <property type="component" value="Chromosome 20"/>
</dbReference>
<sequence length="1211" mass="135194">MPPSSPLYETDQTARTACGAEVAAYFRYRITEVQGVLGMATGGTPFDDCADDKDLPNWATSNSSLEDRLNNMDWGGQQKKANRPSEKNRKKCGEAVESRLTNDISPESTPGVGRRRARTPHTFPHVKYATQMSVPDQAELERLRQRINFTDLDERSIGSDSQGRVTAANNQRQLADNKKAFNFLPLHMHTNKSKESSATASPAAAPLSTSRGAKKQTLGSGLAACDQSKEVSRAERGAGDDGRREPGIDSSQVVSKLVQIREYIGKASTIRDDLVEKNDIPANVERLSHLILHLKEQERSYLRYLQKMLARQNDEDELRTVDSAAGSGSVAEGISLNVEARPEGSAGVGRARRAGAKDEEEEEELENLRRQQELLKKMLMQQEQLRALRGQQEALMAMQHSAQCAGPVMDSTVITETTGSVSGLSITSELNDELNDLIQRFHNQLHDTQTKVVPDNRRQAESLSLAREVSRVRAPPPPLPRPQHAAASVASARLTKLQELQDKKETMDKILEELHTLRDHTLNNRSYGGMSGFCQRGAEQRAVVPGASVERPSAPNRELNGRVGVVIRHDPPPSYRLPQLEDGPHPPDKLRKLKEVHKRLNELRELVQYYEQSSDMMADTVNENVKDEDDDTEAMFDSEQENPEPVTNIRNPRHAGNWLDTNGLTSSHGTNNRDGRLNTDCEINNRSAANLRSLNLPSAIESQYNRYHPYNEVKDGSEDEDEDEDEGEGLMDEEEAQERGPASEGSGSSRRSSLGEDPALEHKVRRLHSAKQKLRQLQELVAMVQSDDTDGTTANEEEEGPAQQPNNARASVPKPQRDPSANEAAREKFYQAKLKQQQRELERLQEERQRLTEIQGKIHDLQWTCPDLQSSMSSTVSQQGPRRPPDVVSTPAAASANGATPIPTEELDPENELFSEIRRHQILREELRQRRKQLECLMAEQQRRTGLPDSACGALPLPTPQPMSRDERTMATWGGSTPHHLEEEEDGYPSETGAEEGEGEEEEEEEEADSSSSEDLPLYTSRTQASFSGQKSTESGVKTSNPYPAGVATGPPSSGKARTRQQQQQQQQQGGAGAQRQENMRWAWARSPLEGQQHWQEQVTQLQKQLDFSSTMCQTLLHDQQSLSCLLQSLLSTPYSVVPSNVGSPQVHLVMHQLNQCYSQLAWQQNNVQRLKHLLNDLLLQQQQQQQQQPERPPRLPRRLLSPPSPSRPPS</sequence>
<feature type="region of interest" description="Disordered" evidence="1">
    <location>
        <begin position="628"/>
        <end position="679"/>
    </location>
</feature>
<feature type="compositionally biased region" description="Low complexity" evidence="1">
    <location>
        <begin position="739"/>
        <end position="756"/>
    </location>
</feature>
<dbReference type="InterPro" id="IPR024138">
    <property type="entry name" value="Pericentriolar_Pcm1"/>
</dbReference>
<dbReference type="PANTHER" id="PTHR14164">
    <property type="entry name" value="PERICENTRIOLAR MATERIAL 1-RELATED"/>
    <property type="match status" value="1"/>
</dbReference>
<accession>A0A9Q1EBU0</accession>
<proteinExistence type="predicted"/>
<evidence type="ECO:0000313" key="3">
    <source>
        <dbReference type="Proteomes" id="UP001152622"/>
    </source>
</evidence>
<feature type="compositionally biased region" description="Polar residues" evidence="1">
    <location>
        <begin position="867"/>
        <end position="880"/>
    </location>
</feature>
<feature type="compositionally biased region" description="Acidic residues" evidence="1">
    <location>
        <begin position="628"/>
        <end position="642"/>
    </location>
</feature>
<feature type="region of interest" description="Disordered" evidence="1">
    <location>
        <begin position="61"/>
        <end position="90"/>
    </location>
</feature>
<feature type="region of interest" description="Disordered" evidence="1">
    <location>
        <begin position="154"/>
        <end position="173"/>
    </location>
</feature>
<dbReference type="GO" id="GO:0034454">
    <property type="term" value="P:microtubule anchoring at centrosome"/>
    <property type="evidence" value="ECO:0007669"/>
    <property type="project" value="InterPro"/>
</dbReference>
<dbReference type="EMBL" id="JAINUF010000020">
    <property type="protein sequence ID" value="KAJ8335928.1"/>
    <property type="molecule type" value="Genomic_DNA"/>
</dbReference>
<dbReference type="GO" id="GO:0034451">
    <property type="term" value="C:centriolar satellite"/>
    <property type="evidence" value="ECO:0007669"/>
    <property type="project" value="TreeGrafter"/>
</dbReference>
<feature type="region of interest" description="Disordered" evidence="1">
    <location>
        <begin position="858"/>
        <end position="909"/>
    </location>
</feature>
<feature type="compositionally biased region" description="Polar residues" evidence="1">
    <location>
        <begin position="659"/>
        <end position="670"/>
    </location>
</feature>
<feature type="compositionally biased region" description="Acidic residues" evidence="1">
    <location>
        <begin position="983"/>
        <end position="1009"/>
    </location>
</feature>
<feature type="region of interest" description="Disordered" evidence="1">
    <location>
        <begin position="942"/>
        <end position="1077"/>
    </location>
</feature>
<gene>
    <name evidence="2" type="ORF">SKAU_G00392700</name>
</gene>
<evidence type="ECO:0008006" key="4">
    <source>
        <dbReference type="Google" id="ProtNLM"/>
    </source>
</evidence>
<comment type="caution">
    <text evidence="2">The sequence shown here is derived from an EMBL/GenBank/DDBJ whole genome shotgun (WGS) entry which is preliminary data.</text>
</comment>
<feature type="compositionally biased region" description="Basic residues" evidence="1">
    <location>
        <begin position="763"/>
        <end position="774"/>
    </location>
</feature>
<feature type="region of interest" description="Disordered" evidence="1">
    <location>
        <begin position="101"/>
        <end position="120"/>
    </location>
</feature>
<dbReference type="OrthoDB" id="2125770at2759"/>
<organism evidence="2 3">
    <name type="scientific">Synaphobranchus kaupii</name>
    <name type="common">Kaup's arrowtooth eel</name>
    <dbReference type="NCBI Taxonomy" id="118154"/>
    <lineage>
        <taxon>Eukaryota</taxon>
        <taxon>Metazoa</taxon>
        <taxon>Chordata</taxon>
        <taxon>Craniata</taxon>
        <taxon>Vertebrata</taxon>
        <taxon>Euteleostomi</taxon>
        <taxon>Actinopterygii</taxon>
        <taxon>Neopterygii</taxon>
        <taxon>Teleostei</taxon>
        <taxon>Anguilliformes</taxon>
        <taxon>Synaphobranchidae</taxon>
        <taxon>Synaphobranchus</taxon>
    </lineage>
</organism>
<evidence type="ECO:0000256" key="1">
    <source>
        <dbReference type="SAM" id="MobiDB-lite"/>
    </source>
</evidence>
<feature type="region of interest" description="Disordered" evidence="1">
    <location>
        <begin position="566"/>
        <end position="589"/>
    </location>
</feature>
<dbReference type="GO" id="GO:1905515">
    <property type="term" value="P:non-motile cilium assembly"/>
    <property type="evidence" value="ECO:0007669"/>
    <property type="project" value="TreeGrafter"/>
</dbReference>
<evidence type="ECO:0000313" key="2">
    <source>
        <dbReference type="EMBL" id="KAJ8335928.1"/>
    </source>
</evidence>
<feature type="region of interest" description="Disordered" evidence="1">
    <location>
        <begin position="453"/>
        <end position="489"/>
    </location>
</feature>
<feature type="region of interest" description="Disordered" evidence="1">
    <location>
        <begin position="706"/>
        <end position="841"/>
    </location>
</feature>
<feature type="compositionally biased region" description="Acidic residues" evidence="1">
    <location>
        <begin position="717"/>
        <end position="736"/>
    </location>
</feature>
<dbReference type="AlphaFoldDB" id="A0A9Q1EBU0"/>